<dbReference type="InterPro" id="IPR011034">
    <property type="entry name" value="Formyl_transferase-like_C_sf"/>
</dbReference>
<dbReference type="Gene3D" id="3.10.300.10">
    <property type="entry name" value="Methylpurine-DNA glycosylase (MPG)"/>
    <property type="match status" value="1"/>
</dbReference>
<evidence type="ECO:0000313" key="7">
    <source>
        <dbReference type="Proteomes" id="UP001152872"/>
    </source>
</evidence>
<evidence type="ECO:0000313" key="6">
    <source>
        <dbReference type="EMBL" id="MDG3495630.1"/>
    </source>
</evidence>
<dbReference type="GO" id="GO:0003905">
    <property type="term" value="F:alkylbase DNA N-glycosylase activity"/>
    <property type="evidence" value="ECO:0007669"/>
    <property type="project" value="InterPro"/>
</dbReference>
<dbReference type="GO" id="GO:0006284">
    <property type="term" value="P:base-excision repair"/>
    <property type="evidence" value="ECO:0007669"/>
    <property type="project" value="InterPro"/>
</dbReference>
<keyword evidence="7" id="KW-1185">Reference proteome</keyword>
<evidence type="ECO:0000256" key="4">
    <source>
        <dbReference type="ARBA" id="ARBA00023204"/>
    </source>
</evidence>
<dbReference type="RefSeq" id="WP_009627764.1">
    <property type="nucleotide sequence ID" value="NZ_VBTY01000114.1"/>
</dbReference>
<dbReference type="NCBIfam" id="TIGR00567">
    <property type="entry name" value="3mg"/>
    <property type="match status" value="1"/>
</dbReference>
<organism evidence="6 7">
    <name type="scientific">Pseudanabaena catenata USMAC16</name>
    <dbReference type="NCBI Taxonomy" id="1855837"/>
    <lineage>
        <taxon>Bacteria</taxon>
        <taxon>Bacillati</taxon>
        <taxon>Cyanobacteriota</taxon>
        <taxon>Cyanophyceae</taxon>
        <taxon>Pseudanabaenales</taxon>
        <taxon>Pseudanabaenaceae</taxon>
        <taxon>Pseudanabaena</taxon>
    </lineage>
</organism>
<dbReference type="CDD" id="cd00540">
    <property type="entry name" value="AAG"/>
    <property type="match status" value="1"/>
</dbReference>
<evidence type="ECO:0000256" key="2">
    <source>
        <dbReference type="ARBA" id="ARBA00022763"/>
    </source>
</evidence>
<proteinExistence type="inferred from homology"/>
<dbReference type="AlphaFoldDB" id="A0A9X4RJ46"/>
<dbReference type="Pfam" id="PF02245">
    <property type="entry name" value="Pur_DNA_glyco"/>
    <property type="match status" value="1"/>
</dbReference>
<accession>A0A9X4RJ46</accession>
<dbReference type="SUPFAM" id="SSF50486">
    <property type="entry name" value="FMT C-terminal domain-like"/>
    <property type="match status" value="1"/>
</dbReference>
<evidence type="ECO:0000256" key="3">
    <source>
        <dbReference type="ARBA" id="ARBA00022801"/>
    </source>
</evidence>
<comment type="similarity">
    <text evidence="1 5">Belongs to the DNA glycosylase MPG family.</text>
</comment>
<dbReference type="HAMAP" id="MF_00527">
    <property type="entry name" value="3MGH"/>
    <property type="match status" value="1"/>
</dbReference>
<dbReference type="Proteomes" id="UP001152872">
    <property type="component" value="Unassembled WGS sequence"/>
</dbReference>
<dbReference type="EMBL" id="VBTY01000114">
    <property type="protein sequence ID" value="MDG3495630.1"/>
    <property type="molecule type" value="Genomic_DNA"/>
</dbReference>
<protein>
    <recommendedName>
        <fullName evidence="5">Putative 3-methyladenine DNA glycosylase</fullName>
        <ecNumber evidence="5">3.2.2.-</ecNumber>
    </recommendedName>
</protein>
<keyword evidence="4 5" id="KW-0234">DNA repair</keyword>
<evidence type="ECO:0000256" key="5">
    <source>
        <dbReference type="HAMAP-Rule" id="MF_00527"/>
    </source>
</evidence>
<keyword evidence="2 5" id="KW-0227">DNA damage</keyword>
<dbReference type="PANTHER" id="PTHR10429">
    <property type="entry name" value="DNA-3-METHYLADENINE GLYCOSYLASE"/>
    <property type="match status" value="1"/>
</dbReference>
<dbReference type="EC" id="3.2.2.-" evidence="5"/>
<dbReference type="GO" id="GO:0003677">
    <property type="term" value="F:DNA binding"/>
    <property type="evidence" value="ECO:0007669"/>
    <property type="project" value="InterPro"/>
</dbReference>
<gene>
    <name evidence="6" type="ORF">FEV09_13820</name>
</gene>
<comment type="caution">
    <text evidence="6">The sequence shown here is derived from an EMBL/GenBank/DDBJ whole genome shotgun (WGS) entry which is preliminary data.</text>
</comment>
<dbReference type="PANTHER" id="PTHR10429:SF0">
    <property type="entry name" value="DNA-3-METHYLADENINE GLYCOSYLASE"/>
    <property type="match status" value="1"/>
</dbReference>
<reference evidence="6" key="1">
    <citation type="submission" date="2019-05" db="EMBL/GenBank/DDBJ databases">
        <title>Whole genome sequencing of Pseudanabaena catenata USMAC16.</title>
        <authorList>
            <person name="Khan Z."/>
            <person name="Omar W.M."/>
            <person name="Convey P."/>
            <person name="Merican F."/>
            <person name="Najimudin N."/>
        </authorList>
    </citation>
    <scope>NUCLEOTIDE SEQUENCE</scope>
    <source>
        <strain evidence="6">USMAC16</strain>
    </source>
</reference>
<dbReference type="InterPro" id="IPR003180">
    <property type="entry name" value="MPG"/>
</dbReference>
<keyword evidence="3 5" id="KW-0378">Hydrolase</keyword>
<evidence type="ECO:0000256" key="1">
    <source>
        <dbReference type="ARBA" id="ARBA00009232"/>
    </source>
</evidence>
<name>A0A9X4RJ46_9CYAN</name>
<dbReference type="InterPro" id="IPR036995">
    <property type="entry name" value="MPG_sf"/>
</dbReference>
<sequence>MLLEKSFFARPAEEVAPELLGCTLARSIAGEEYRGIIVETEAYDATDPACHGYRRKTARNAAIFGSPCTAYVYLIYGIYHCVNIVTDREDFCSAVLIRAIECDRLPSWSKDKPNRAGSGPGKLCRLLQIDRQLDGVALHPDQHLWLEARSPDFNEPIVQTTRIGITQGIDIPWRWYLSDRTSVSRKNPTKQKITPNT</sequence>